<keyword evidence="2" id="KW-0221">Differentiation</keyword>
<evidence type="ECO:0000256" key="2">
    <source>
        <dbReference type="ARBA" id="ARBA00022782"/>
    </source>
</evidence>
<evidence type="ECO:0000256" key="1">
    <source>
        <dbReference type="ARBA" id="ARBA00022473"/>
    </source>
</evidence>
<dbReference type="GO" id="GO:0008406">
    <property type="term" value="P:gonad development"/>
    <property type="evidence" value="ECO:0007669"/>
    <property type="project" value="UniProtKB-ARBA"/>
</dbReference>
<dbReference type="GO" id="GO:0048813">
    <property type="term" value="P:dendrite morphogenesis"/>
    <property type="evidence" value="ECO:0007669"/>
    <property type="project" value="UniProtKB-ARBA"/>
</dbReference>
<evidence type="ECO:0000256" key="5">
    <source>
        <dbReference type="ARBA" id="ARBA00037382"/>
    </source>
</evidence>
<dbReference type="SUPFAM" id="SSF57667">
    <property type="entry name" value="beta-beta-alpha zinc fingers"/>
    <property type="match status" value="1"/>
</dbReference>
<keyword evidence="6" id="KW-0479">Metal-binding</keyword>
<dbReference type="GO" id="GO:0008270">
    <property type="term" value="F:zinc ion binding"/>
    <property type="evidence" value="ECO:0007669"/>
    <property type="project" value="UniProtKB-KW"/>
</dbReference>
<sequence>MEELLSLKWNNHRSTFLHILTILRDKQAYTDVTLACDGKFYNVHKLVLSTCSDYFSAMFDKTDKTCKSPIIVLKDIKCEDLEALLDYMYLGEVNVRQCDLASLIKSAECLRIKGLAVPDDEPPKKVPNRTESNRRDNVSGSPPPKRKRREEGEDGRDDVRPIEPSPQPSTSRPKNDSSQRLSPAPHRTPQEPPSVEERLSRPPPTSTDSHSVPSTSTSGGGGGSGAGRGDGGGGSGGASVSGASGGGGGGGSGTEQFRSQSENQTFVKVEQIDDDESHDDSQIDSYNMGTDGYKEESEGDFGADLSNDLPEFLQQASSGSLQGSSFHQFPGPSGFQDASGSSWQGDGQPLAGNFSGLGFSHQEGSQNPGIGDKQLGNVCMICGKLFRGRNWKQNLEYHSLTHTKYKPFKCPMCNHSSSLKYNLIRHIRNKHRELYPQQEDSHIENFWRENHGDCINESERLRFIDENIYEQEGQ</sequence>
<feature type="region of interest" description="Disordered" evidence="7">
    <location>
        <begin position="117"/>
        <end position="347"/>
    </location>
</feature>
<dbReference type="InterPro" id="IPR036236">
    <property type="entry name" value="Znf_C2H2_sf"/>
</dbReference>
<name>A0AAV2PQU6_MEGNR</name>
<dbReference type="PANTHER" id="PTHR23110:SF111">
    <property type="entry name" value="LONGITUDINALS LACKING PROTEIN, ISOFORMS F_I_K_T"/>
    <property type="match status" value="1"/>
</dbReference>
<keyword evidence="6" id="KW-0863">Zinc-finger</keyword>
<comment type="caution">
    <text evidence="10">The sequence shown here is derived from an EMBL/GenBank/DDBJ whole genome shotgun (WGS) entry which is preliminary data.</text>
</comment>
<keyword evidence="11" id="KW-1185">Reference proteome</keyword>
<dbReference type="GO" id="GO:0005634">
    <property type="term" value="C:nucleus"/>
    <property type="evidence" value="ECO:0007669"/>
    <property type="project" value="UniProtKB-ARBA"/>
</dbReference>
<dbReference type="GO" id="GO:0016199">
    <property type="term" value="P:axon midline choice point recognition"/>
    <property type="evidence" value="ECO:0007669"/>
    <property type="project" value="UniProtKB-ARBA"/>
</dbReference>
<feature type="compositionally biased region" description="Polar residues" evidence="7">
    <location>
        <begin position="255"/>
        <end position="266"/>
    </location>
</feature>
<dbReference type="Pfam" id="PF00651">
    <property type="entry name" value="BTB"/>
    <property type="match status" value="1"/>
</dbReference>
<dbReference type="SUPFAM" id="SSF54695">
    <property type="entry name" value="POZ domain"/>
    <property type="match status" value="1"/>
</dbReference>
<evidence type="ECO:0000256" key="7">
    <source>
        <dbReference type="SAM" id="MobiDB-lite"/>
    </source>
</evidence>
<feature type="compositionally biased region" description="Gly residues" evidence="7">
    <location>
        <begin position="218"/>
        <end position="253"/>
    </location>
</feature>
<proteinExistence type="predicted"/>
<feature type="compositionally biased region" description="Polar residues" evidence="7">
    <location>
        <begin position="168"/>
        <end position="181"/>
    </location>
</feature>
<dbReference type="GO" id="GO:0007464">
    <property type="term" value="P:R3/R4 cell fate commitment"/>
    <property type="evidence" value="ECO:0007669"/>
    <property type="project" value="UniProtKB-ARBA"/>
</dbReference>
<dbReference type="InterPro" id="IPR000210">
    <property type="entry name" value="BTB/POZ_dom"/>
</dbReference>
<keyword evidence="4" id="KW-0539">Nucleus</keyword>
<gene>
    <name evidence="10" type="ORF">MNOR_LOCUS2703</name>
</gene>
<dbReference type="InterPro" id="IPR013087">
    <property type="entry name" value="Znf_C2H2_type"/>
</dbReference>
<reference evidence="10 11" key="1">
    <citation type="submission" date="2024-05" db="EMBL/GenBank/DDBJ databases">
        <authorList>
            <person name="Wallberg A."/>
        </authorList>
    </citation>
    <scope>NUCLEOTIDE SEQUENCE [LARGE SCALE GENOMIC DNA]</scope>
</reference>
<evidence type="ECO:0000313" key="10">
    <source>
        <dbReference type="EMBL" id="CAL4062494.1"/>
    </source>
</evidence>
<dbReference type="GO" id="GO:0045467">
    <property type="term" value="P:R7 cell development"/>
    <property type="evidence" value="ECO:0007669"/>
    <property type="project" value="UniProtKB-ARBA"/>
</dbReference>
<feature type="compositionally biased region" description="Polar residues" evidence="7">
    <location>
        <begin position="336"/>
        <end position="345"/>
    </location>
</feature>
<dbReference type="GO" id="GO:0007526">
    <property type="term" value="P:larval somatic muscle development"/>
    <property type="evidence" value="ECO:0007669"/>
    <property type="project" value="UniProtKB-ARBA"/>
</dbReference>
<dbReference type="SMART" id="SM00355">
    <property type="entry name" value="ZnF_C2H2"/>
    <property type="match status" value="2"/>
</dbReference>
<evidence type="ECO:0000256" key="6">
    <source>
        <dbReference type="PROSITE-ProRule" id="PRU00042"/>
    </source>
</evidence>
<dbReference type="AlphaFoldDB" id="A0AAV2PQU6"/>
<evidence type="ECO:0000256" key="3">
    <source>
        <dbReference type="ARBA" id="ARBA00022902"/>
    </source>
</evidence>
<evidence type="ECO:0000313" key="11">
    <source>
        <dbReference type="Proteomes" id="UP001497623"/>
    </source>
</evidence>
<dbReference type="PROSITE" id="PS50097">
    <property type="entry name" value="BTB"/>
    <property type="match status" value="1"/>
</dbReference>
<dbReference type="GO" id="GO:0006357">
    <property type="term" value="P:regulation of transcription by RNA polymerase II"/>
    <property type="evidence" value="ECO:0007669"/>
    <property type="project" value="TreeGrafter"/>
</dbReference>
<accession>A0AAV2PQU6</accession>
<protein>
    <recommendedName>
        <fullName evidence="12">Broad-complex</fullName>
    </recommendedName>
</protein>
<keyword evidence="6" id="KW-0862">Zinc</keyword>
<evidence type="ECO:0008006" key="12">
    <source>
        <dbReference type="Google" id="ProtNLM"/>
    </source>
</evidence>
<keyword evidence="1" id="KW-0217">Developmental protein</keyword>
<evidence type="ECO:0000259" key="8">
    <source>
        <dbReference type="PROSITE" id="PS50097"/>
    </source>
</evidence>
<dbReference type="CDD" id="cd18315">
    <property type="entry name" value="BTB_POZ_BAB-like"/>
    <property type="match status" value="1"/>
</dbReference>
<feature type="compositionally biased region" description="Low complexity" evidence="7">
    <location>
        <begin position="313"/>
        <end position="325"/>
    </location>
</feature>
<dbReference type="GO" id="GO:0045476">
    <property type="term" value="P:nurse cell apoptotic process"/>
    <property type="evidence" value="ECO:0007669"/>
    <property type="project" value="UniProtKB-ARBA"/>
</dbReference>
<dbReference type="EMBL" id="CAXKWB010000854">
    <property type="protein sequence ID" value="CAL4062494.1"/>
    <property type="molecule type" value="Genomic_DNA"/>
</dbReference>
<feature type="domain" description="BTB" evidence="8">
    <location>
        <begin position="30"/>
        <end position="97"/>
    </location>
</feature>
<dbReference type="PANTHER" id="PTHR23110">
    <property type="entry name" value="BTB DOMAIN TRANSCRIPTION FACTOR"/>
    <property type="match status" value="1"/>
</dbReference>
<dbReference type="PROSITE" id="PS50157">
    <property type="entry name" value="ZINC_FINGER_C2H2_2"/>
    <property type="match status" value="1"/>
</dbReference>
<organism evidence="10 11">
    <name type="scientific">Meganyctiphanes norvegica</name>
    <name type="common">Northern krill</name>
    <name type="synonym">Thysanopoda norvegica</name>
    <dbReference type="NCBI Taxonomy" id="48144"/>
    <lineage>
        <taxon>Eukaryota</taxon>
        <taxon>Metazoa</taxon>
        <taxon>Ecdysozoa</taxon>
        <taxon>Arthropoda</taxon>
        <taxon>Crustacea</taxon>
        <taxon>Multicrustacea</taxon>
        <taxon>Malacostraca</taxon>
        <taxon>Eumalacostraca</taxon>
        <taxon>Eucarida</taxon>
        <taxon>Euphausiacea</taxon>
        <taxon>Euphausiidae</taxon>
        <taxon>Meganyctiphanes</taxon>
    </lineage>
</organism>
<comment type="function">
    <text evidence="5">Putative transcription factor required for axon growth and guidance in the central and peripheral nervous systems. Repels CNS axons away from the midline by promoting the expression of the midline repellent sli and its receptor robo.</text>
</comment>
<dbReference type="InterPro" id="IPR051095">
    <property type="entry name" value="Dros_DevTransReg"/>
</dbReference>
<dbReference type="SMART" id="SM00225">
    <property type="entry name" value="BTB"/>
    <property type="match status" value="1"/>
</dbReference>
<evidence type="ECO:0000259" key="9">
    <source>
        <dbReference type="PROSITE" id="PS50157"/>
    </source>
</evidence>
<feature type="domain" description="C2H2-type" evidence="9">
    <location>
        <begin position="408"/>
        <end position="436"/>
    </location>
</feature>
<dbReference type="Gene3D" id="3.30.710.10">
    <property type="entry name" value="Potassium Channel Kv1.1, Chain A"/>
    <property type="match status" value="1"/>
</dbReference>
<dbReference type="GO" id="GO:0035167">
    <property type="term" value="P:larval lymph gland hemopoiesis"/>
    <property type="evidence" value="ECO:0007669"/>
    <property type="project" value="UniProtKB-ARBA"/>
</dbReference>
<dbReference type="Proteomes" id="UP001497623">
    <property type="component" value="Unassembled WGS sequence"/>
</dbReference>
<evidence type="ECO:0000256" key="4">
    <source>
        <dbReference type="ARBA" id="ARBA00023242"/>
    </source>
</evidence>
<dbReference type="InterPro" id="IPR011333">
    <property type="entry name" value="SKP1/BTB/POZ_sf"/>
</dbReference>
<keyword evidence="3" id="KW-0524">Neurogenesis</keyword>
<dbReference type="Gene3D" id="3.30.160.60">
    <property type="entry name" value="Classic Zinc Finger"/>
    <property type="match status" value="2"/>
</dbReference>